<dbReference type="InterPro" id="IPR013783">
    <property type="entry name" value="Ig-like_fold"/>
</dbReference>
<evidence type="ECO:0008006" key="3">
    <source>
        <dbReference type="Google" id="ProtNLM"/>
    </source>
</evidence>
<dbReference type="RefSeq" id="WP_045777925.1">
    <property type="nucleotide sequence ID" value="NZ_LAJX01000015.1"/>
</dbReference>
<dbReference type="Proteomes" id="UP000033684">
    <property type="component" value="Unassembled WGS sequence"/>
</dbReference>
<comment type="caution">
    <text evidence="1">The sequence shown here is derived from an EMBL/GenBank/DDBJ whole genome shotgun (WGS) entry which is preliminary data.</text>
</comment>
<proteinExistence type="predicted"/>
<reference evidence="1 2" key="2">
    <citation type="journal article" date="2016" name="Microb. Ecol.">
        <title>Genome Characteristics of a Novel Type I Methanotroph (Sn10-6) Isolated from a Flooded Indian Rice Field.</title>
        <authorList>
            <person name="Rahalkar M.C."/>
            <person name="Pandit P.S."/>
            <person name="Dhakephalkar P.K."/>
            <person name="Pore S."/>
            <person name="Arora P."/>
            <person name="Kapse N."/>
        </authorList>
    </citation>
    <scope>NUCLEOTIDE SEQUENCE [LARGE SCALE GENOMIC DNA]</scope>
    <source>
        <strain evidence="1 2">Sn10-6</strain>
    </source>
</reference>
<dbReference type="EMBL" id="LAJX01000015">
    <property type="protein sequence ID" value="KJV07824.1"/>
    <property type="molecule type" value="Genomic_DNA"/>
</dbReference>
<protein>
    <recommendedName>
        <fullName evidence="3">Fibronectin type-III domain-containing protein</fullName>
    </recommendedName>
</protein>
<evidence type="ECO:0000313" key="2">
    <source>
        <dbReference type="Proteomes" id="UP000033684"/>
    </source>
</evidence>
<organism evidence="1 2">
    <name type="scientific">Methylocucumis oryzae</name>
    <dbReference type="NCBI Taxonomy" id="1632867"/>
    <lineage>
        <taxon>Bacteria</taxon>
        <taxon>Pseudomonadati</taxon>
        <taxon>Pseudomonadota</taxon>
        <taxon>Gammaproteobacteria</taxon>
        <taxon>Methylococcales</taxon>
        <taxon>Methylococcaceae</taxon>
        <taxon>Methylocucumis</taxon>
    </lineage>
</organism>
<dbReference type="AlphaFoldDB" id="A0A0F3IQG6"/>
<name>A0A0F3IQG6_9GAMM</name>
<accession>A0A0F3IQG6</accession>
<evidence type="ECO:0000313" key="1">
    <source>
        <dbReference type="EMBL" id="KJV07824.1"/>
    </source>
</evidence>
<dbReference type="OrthoDB" id="9143597at2"/>
<gene>
    <name evidence="1" type="ORF">VZ94_01825</name>
</gene>
<reference evidence="2" key="1">
    <citation type="submission" date="2015-03" db="EMBL/GenBank/DDBJ databases">
        <title>Draft genome sequence of a novel methanotroph (Sn10-6) isolated from flooded ricefield rhizosphere in India.</title>
        <authorList>
            <person name="Pandit P.S."/>
            <person name="Pore S.D."/>
            <person name="Arora P."/>
            <person name="Kapse N.G."/>
            <person name="Dhakephalkar P.K."/>
            <person name="Rahalkar M.C."/>
        </authorList>
    </citation>
    <scope>NUCLEOTIDE SEQUENCE [LARGE SCALE GENOMIC DNA]</scope>
    <source>
        <strain evidence="2">Sn10-6</strain>
    </source>
</reference>
<keyword evidence="2" id="KW-1185">Reference proteome</keyword>
<sequence>MMKKCLGIGLFITVLWVDVCADSLPAKPVLVAPVATITAAKPVFQWQALAGALAYKLVLNDAETRWINQVVTSEQAQCAAGEALCKFIAPVALPVNSYLWSLKAKNAQGYGLAASKRFRRGAPDTPVPVAPIGDITSAMPQFQWQAVSGAESYQLIVNNADAKVVDKLYSASQAGCKQSGKPCSVNPGIALTKIAHTWQVRAKNKLGASPWSSAKKFNNLQSCLATLVQDNTTGGCHVRLQEPAACEEIDLSNGKEYLLGWTTDGTYCETPWTFLFGRQSG</sequence>
<dbReference type="Gene3D" id="2.60.40.10">
    <property type="entry name" value="Immunoglobulins"/>
    <property type="match status" value="1"/>
</dbReference>